<evidence type="ECO:0000256" key="7">
    <source>
        <dbReference type="SAM" id="Phobius"/>
    </source>
</evidence>
<keyword evidence="10" id="KW-1185">Reference proteome</keyword>
<feature type="domain" description="Thioredoxin" evidence="8">
    <location>
        <begin position="354"/>
        <end position="482"/>
    </location>
</feature>
<evidence type="ECO:0000313" key="9">
    <source>
        <dbReference type="EMBL" id="WXA93443.1"/>
    </source>
</evidence>
<sequence length="482" mass="50548">MNQATLTTAPRANNKRLWITLGAVAVSALLIAAFGRSLWSLFSELSHDKEAYGRLAQENPAIAVVMSFGVGLVSSLTPCVFPMVPITVSIFGATEAQSRTRGALLSGTFVLGIATLFVPLGIVAAFTGTLMGAALANPWVVSAMAILFLALAASMFGAFEIALPASLTNKLSTVGGVGFKGAFVLGLVMGLIAAPCTGPFVTGMLVSIANTKSIFVGGVSMFSFALGLGMLFFLAGTFAVNLPKAGAWMLGIKWGSGVVLAYMAFAYMRDSFPSVRSLIDPGTIYGTVGGILLLIGLVLGSIHIAAERRKSPIAHLSKPMKLASIIPAVVGAFMFLSWGQLFANNLEREAAAREAIAQNKDLASAPPIAWQGNAAEESARAQALAANKPVLVDFGASWCKACNELDEQTWPDPRVRGAAAKFVGIKVDATDDEDPTVKRLQKKYGVVGLPTVVILNSRGEEKARFNEFVTPDKMAAALKGVD</sequence>
<dbReference type="Pfam" id="PF13899">
    <property type="entry name" value="Thioredoxin_7"/>
    <property type="match status" value="1"/>
</dbReference>
<feature type="transmembrane region" description="Helical" evidence="7">
    <location>
        <begin position="17"/>
        <end position="42"/>
    </location>
</feature>
<dbReference type="EMBL" id="CP089982">
    <property type="protein sequence ID" value="WXA93443.1"/>
    <property type="molecule type" value="Genomic_DNA"/>
</dbReference>
<evidence type="ECO:0000256" key="3">
    <source>
        <dbReference type="ARBA" id="ARBA00022692"/>
    </source>
</evidence>
<evidence type="ECO:0000256" key="5">
    <source>
        <dbReference type="ARBA" id="ARBA00022989"/>
    </source>
</evidence>
<dbReference type="SUPFAM" id="SSF52833">
    <property type="entry name" value="Thioredoxin-like"/>
    <property type="match status" value="1"/>
</dbReference>
<feature type="transmembrane region" description="Helical" evidence="7">
    <location>
        <begin position="62"/>
        <end position="91"/>
    </location>
</feature>
<evidence type="ECO:0000256" key="4">
    <source>
        <dbReference type="ARBA" id="ARBA00022748"/>
    </source>
</evidence>
<dbReference type="InterPro" id="IPR036249">
    <property type="entry name" value="Thioredoxin-like_sf"/>
</dbReference>
<accession>A0ABZ2K7U4</accession>
<dbReference type="RefSeq" id="WP_394844042.1">
    <property type="nucleotide sequence ID" value="NZ_CP089982.1"/>
</dbReference>
<feature type="transmembrane region" description="Helical" evidence="7">
    <location>
        <begin position="139"/>
        <end position="159"/>
    </location>
</feature>
<dbReference type="InterPro" id="IPR013766">
    <property type="entry name" value="Thioredoxin_domain"/>
</dbReference>
<dbReference type="PROSITE" id="PS51352">
    <property type="entry name" value="THIOREDOXIN_2"/>
    <property type="match status" value="1"/>
</dbReference>
<dbReference type="Proteomes" id="UP001379533">
    <property type="component" value="Chromosome"/>
</dbReference>
<dbReference type="PANTHER" id="PTHR32234:SF0">
    <property type="entry name" value="THIOL:DISULFIDE INTERCHANGE PROTEIN DSBD"/>
    <property type="match status" value="1"/>
</dbReference>
<keyword evidence="4" id="KW-0201">Cytochrome c-type biogenesis</keyword>
<feature type="transmembrane region" description="Helical" evidence="7">
    <location>
        <begin position="283"/>
        <end position="302"/>
    </location>
</feature>
<evidence type="ECO:0000256" key="2">
    <source>
        <dbReference type="ARBA" id="ARBA00022475"/>
    </source>
</evidence>
<dbReference type="Gene3D" id="3.40.30.10">
    <property type="entry name" value="Glutaredoxin"/>
    <property type="match status" value="1"/>
</dbReference>
<proteinExistence type="predicted"/>
<keyword evidence="5 7" id="KW-1133">Transmembrane helix</keyword>
<keyword evidence="6 7" id="KW-0472">Membrane</keyword>
<feature type="transmembrane region" description="Helical" evidence="7">
    <location>
        <begin position="247"/>
        <end position="268"/>
    </location>
</feature>
<feature type="transmembrane region" description="Helical" evidence="7">
    <location>
        <begin position="322"/>
        <end position="343"/>
    </location>
</feature>
<organism evidence="9 10">
    <name type="scientific">Pendulispora brunnea</name>
    <dbReference type="NCBI Taxonomy" id="2905690"/>
    <lineage>
        <taxon>Bacteria</taxon>
        <taxon>Pseudomonadati</taxon>
        <taxon>Myxococcota</taxon>
        <taxon>Myxococcia</taxon>
        <taxon>Myxococcales</taxon>
        <taxon>Sorangiineae</taxon>
        <taxon>Pendulisporaceae</taxon>
        <taxon>Pendulispora</taxon>
    </lineage>
</organism>
<gene>
    <name evidence="9" type="ORF">LZC95_44185</name>
</gene>
<comment type="subcellular location">
    <subcellularLocation>
        <location evidence="1">Cell membrane</location>
        <topology evidence="1">Multi-pass membrane protein</topology>
    </subcellularLocation>
</comment>
<feature type="transmembrane region" description="Helical" evidence="7">
    <location>
        <begin position="214"/>
        <end position="235"/>
    </location>
</feature>
<evidence type="ECO:0000256" key="6">
    <source>
        <dbReference type="ARBA" id="ARBA00023136"/>
    </source>
</evidence>
<keyword evidence="2" id="KW-1003">Cell membrane</keyword>
<feature type="transmembrane region" description="Helical" evidence="7">
    <location>
        <begin position="103"/>
        <end position="127"/>
    </location>
</feature>
<dbReference type="InterPro" id="IPR003834">
    <property type="entry name" value="Cyt_c_assmbl_TM_dom"/>
</dbReference>
<dbReference type="PANTHER" id="PTHR32234">
    <property type="entry name" value="THIOL:DISULFIDE INTERCHANGE PROTEIN DSBD"/>
    <property type="match status" value="1"/>
</dbReference>
<keyword evidence="3 7" id="KW-0812">Transmembrane</keyword>
<evidence type="ECO:0000259" key="8">
    <source>
        <dbReference type="PROSITE" id="PS51352"/>
    </source>
</evidence>
<dbReference type="Pfam" id="PF02683">
    <property type="entry name" value="DsbD_TM"/>
    <property type="match status" value="1"/>
</dbReference>
<evidence type="ECO:0000313" key="10">
    <source>
        <dbReference type="Proteomes" id="UP001379533"/>
    </source>
</evidence>
<protein>
    <submittedName>
        <fullName evidence="9">Thioredoxin family protein</fullName>
    </submittedName>
</protein>
<reference evidence="9 10" key="1">
    <citation type="submission" date="2021-12" db="EMBL/GenBank/DDBJ databases">
        <title>Discovery of the Pendulisporaceae a myxobacterial family with distinct sporulation behavior and unique specialized metabolism.</title>
        <authorList>
            <person name="Garcia R."/>
            <person name="Popoff A."/>
            <person name="Bader C.D."/>
            <person name="Loehr J."/>
            <person name="Walesch S."/>
            <person name="Walt C."/>
            <person name="Boldt J."/>
            <person name="Bunk B."/>
            <person name="Haeckl F.J.F.P.J."/>
            <person name="Gunesch A.P."/>
            <person name="Birkelbach J."/>
            <person name="Nuebel U."/>
            <person name="Pietschmann T."/>
            <person name="Bach T."/>
            <person name="Mueller R."/>
        </authorList>
    </citation>
    <scope>NUCLEOTIDE SEQUENCE [LARGE SCALE GENOMIC DNA]</scope>
    <source>
        <strain evidence="9 10">MSr12523</strain>
    </source>
</reference>
<evidence type="ECO:0000256" key="1">
    <source>
        <dbReference type="ARBA" id="ARBA00004651"/>
    </source>
</evidence>
<name>A0ABZ2K7U4_9BACT</name>